<dbReference type="GO" id="GO:0003676">
    <property type="term" value="F:nucleic acid binding"/>
    <property type="evidence" value="ECO:0007669"/>
    <property type="project" value="InterPro"/>
</dbReference>
<accession>A0A026WTL2</accession>
<keyword evidence="2" id="KW-1185">Reference proteome</keyword>
<name>A0A026WTL2_OOCBI</name>
<dbReference type="Proteomes" id="UP000053097">
    <property type="component" value="Unassembled WGS sequence"/>
</dbReference>
<dbReference type="InterPro" id="IPR036397">
    <property type="entry name" value="RNaseH_sf"/>
</dbReference>
<dbReference type="PANTHER" id="PTHR47326">
    <property type="entry name" value="TRANSPOSABLE ELEMENT TC3 TRANSPOSASE-LIKE PROTEIN"/>
    <property type="match status" value="1"/>
</dbReference>
<reference evidence="1 2" key="1">
    <citation type="journal article" date="2014" name="Curr. Biol.">
        <title>The genome of the clonal raider ant Cerapachys biroi.</title>
        <authorList>
            <person name="Oxley P.R."/>
            <person name="Ji L."/>
            <person name="Fetter-Pruneda I."/>
            <person name="McKenzie S.K."/>
            <person name="Li C."/>
            <person name="Hu H."/>
            <person name="Zhang G."/>
            <person name="Kronauer D.J."/>
        </authorList>
    </citation>
    <scope>NUCLEOTIDE SEQUENCE [LARGE SCALE GENOMIC DNA]</scope>
</reference>
<evidence type="ECO:0000313" key="1">
    <source>
        <dbReference type="EMBL" id="EZA59400.1"/>
    </source>
</evidence>
<dbReference type="AlphaFoldDB" id="A0A026WTL2"/>
<dbReference type="OrthoDB" id="7553133at2759"/>
<sequence>MLRETGSFNVQKRKRNKHATNEDNTTCVLAAVTLNPHISTRQISQGLPISQTSIVRILHSQKFHPYHLSMHQELHGRDFENRVQFCQWCLHEIDANNAFLQNVLFTDEATFTNSGQKMCRIVIKAAVITKLLEEEALPRFINSIASSFPEFGQFSHNVASSAATAASRAFGGFKTYVGGLCNGLRDMDIPPRFNLLRCFVNEDLLSRFAHPTIGVNEGSAASSAAAASATGDAPGGAVVPHLVPVPRFRRVSETGAVGSDGALATGAHGSVIALGN</sequence>
<protein>
    <submittedName>
        <fullName evidence="1">Uncharacterized protein</fullName>
    </submittedName>
</protein>
<proteinExistence type="predicted"/>
<organism evidence="1 2">
    <name type="scientific">Ooceraea biroi</name>
    <name type="common">Clonal raider ant</name>
    <name type="synonym">Cerapachys biroi</name>
    <dbReference type="NCBI Taxonomy" id="2015173"/>
    <lineage>
        <taxon>Eukaryota</taxon>
        <taxon>Metazoa</taxon>
        <taxon>Ecdysozoa</taxon>
        <taxon>Arthropoda</taxon>
        <taxon>Hexapoda</taxon>
        <taxon>Insecta</taxon>
        <taxon>Pterygota</taxon>
        <taxon>Neoptera</taxon>
        <taxon>Endopterygota</taxon>
        <taxon>Hymenoptera</taxon>
        <taxon>Apocrita</taxon>
        <taxon>Aculeata</taxon>
        <taxon>Formicoidea</taxon>
        <taxon>Formicidae</taxon>
        <taxon>Dorylinae</taxon>
        <taxon>Ooceraea</taxon>
    </lineage>
</organism>
<evidence type="ECO:0000313" key="2">
    <source>
        <dbReference type="Proteomes" id="UP000053097"/>
    </source>
</evidence>
<dbReference type="Gene3D" id="3.30.420.10">
    <property type="entry name" value="Ribonuclease H-like superfamily/Ribonuclease H"/>
    <property type="match status" value="1"/>
</dbReference>
<dbReference type="PANTHER" id="PTHR47326:SF1">
    <property type="entry name" value="HTH PSQ-TYPE DOMAIN-CONTAINING PROTEIN"/>
    <property type="match status" value="1"/>
</dbReference>
<dbReference type="EMBL" id="KK107107">
    <property type="protein sequence ID" value="EZA59400.1"/>
    <property type="molecule type" value="Genomic_DNA"/>
</dbReference>
<gene>
    <name evidence="1" type="ORF">X777_00482</name>
</gene>